<dbReference type="InParanoid" id="L7JTP5"/>
<sequence length="64" mass="7663">MTVITIPAKKHNAVKILLSFIYLVLVMRKEYDEERHERRPRLNKGGFHKRHHPTAMFTCWNSCL</sequence>
<dbReference type="AlphaFoldDB" id="L7JTP5"/>
<organism evidence="1 2">
    <name type="scientific">Trachipleistophora hominis</name>
    <name type="common">Microsporidian parasite</name>
    <dbReference type="NCBI Taxonomy" id="72359"/>
    <lineage>
        <taxon>Eukaryota</taxon>
        <taxon>Fungi</taxon>
        <taxon>Fungi incertae sedis</taxon>
        <taxon>Microsporidia</taxon>
        <taxon>Pleistophoridae</taxon>
        <taxon>Trachipleistophora</taxon>
    </lineage>
</organism>
<dbReference type="VEuPathDB" id="MicrosporidiaDB:THOM_2660"/>
<gene>
    <name evidence="1" type="ORF">THOM_2660</name>
</gene>
<reference evidence="1 2" key="1">
    <citation type="journal article" date="2012" name="PLoS Pathog.">
        <title>The genome of the obligate intracellular parasite Trachipleistophora hominis: new insights into microsporidian genome dynamics and reductive evolution.</title>
        <authorList>
            <person name="Heinz E."/>
            <person name="Williams T.A."/>
            <person name="Nakjang S."/>
            <person name="Noel C.J."/>
            <person name="Swan D.C."/>
            <person name="Goldberg A.V."/>
            <person name="Harris S.R."/>
            <person name="Weinmaier T."/>
            <person name="Markert S."/>
            <person name="Becher D."/>
            <person name="Bernhardt J."/>
            <person name="Dagan T."/>
            <person name="Hacker C."/>
            <person name="Lucocq J.M."/>
            <person name="Schweder T."/>
            <person name="Rattei T."/>
            <person name="Hall N."/>
            <person name="Hirt R.P."/>
            <person name="Embley T.M."/>
        </authorList>
    </citation>
    <scope>NUCLEOTIDE SEQUENCE [LARGE SCALE GENOMIC DNA]</scope>
</reference>
<accession>L7JTP5</accession>
<proteinExistence type="predicted"/>
<name>L7JTP5_TRAHO</name>
<dbReference type="HOGENOM" id="CLU_2869243_0_0_1"/>
<evidence type="ECO:0000313" key="2">
    <source>
        <dbReference type="Proteomes" id="UP000011185"/>
    </source>
</evidence>
<protein>
    <submittedName>
        <fullName evidence="1">Uncharacterized protein</fullName>
    </submittedName>
</protein>
<dbReference type="EMBL" id="JH994041">
    <property type="protein sequence ID" value="ELQ74426.1"/>
    <property type="molecule type" value="Genomic_DNA"/>
</dbReference>
<dbReference type="Proteomes" id="UP000011185">
    <property type="component" value="Unassembled WGS sequence"/>
</dbReference>
<evidence type="ECO:0000313" key="1">
    <source>
        <dbReference type="EMBL" id="ELQ74426.1"/>
    </source>
</evidence>
<keyword evidence="2" id="KW-1185">Reference proteome</keyword>